<evidence type="ECO:0000256" key="2">
    <source>
        <dbReference type="ARBA" id="ARBA00005184"/>
    </source>
</evidence>
<sequence>MSEVIESASKYAKLRKQLFEKIDPLDRHALEDCLELLDDTIVELEKAISDLSPNKSADEQYTDLQTLFSGAMTNQYTCLDGFAYTNKNVWTFLQKSLKMISKHVSNSLSMLKKLRKSQKKSLTEIFSDYGELKNGFPTWLKKNERTLLQKNVNETKFDLVVAQDGSGDYSTINEALHVAHNSSHSRFVIYIKEGAYFEYIEIPRKKGKIMLVGDGIGKTWIKGNRSVIDGWTTFRSATVAVVGNNFIAKGISFENFAGPSKHQAVALRSGSDYSVFYQCSFIGYQDTLYVHSFRQFYKECDVYGTVDFIFGNAAVVFQNCSLYARKPDEHQKNMFTAQGRQDPNQNTGIQIMNSKIAAAADLIPVQSQVKSYLGRPWKEYSRTIILYSNIGDLIDPAGWMEWSGDYALSTLYYGEFKNRGPGSNTSARVTWPGFRVIQ</sequence>
<feature type="active site" evidence="12">
    <location>
        <position position="307"/>
    </location>
</feature>
<dbReference type="InterPro" id="IPR035513">
    <property type="entry name" value="Invertase/methylesterase_inhib"/>
</dbReference>
<dbReference type="CDD" id="cd15798">
    <property type="entry name" value="PMEI-like_3"/>
    <property type="match status" value="1"/>
</dbReference>
<evidence type="ECO:0000256" key="10">
    <source>
        <dbReference type="ARBA" id="ARBA00023316"/>
    </source>
</evidence>
<dbReference type="Pfam" id="PF04043">
    <property type="entry name" value="PMEI"/>
    <property type="match status" value="1"/>
</dbReference>
<dbReference type="InterPro" id="IPR012334">
    <property type="entry name" value="Pectin_lyas_fold"/>
</dbReference>
<comment type="similarity">
    <text evidence="4">In the C-terminal section; belongs to the pectinesterase family.</text>
</comment>
<evidence type="ECO:0000256" key="12">
    <source>
        <dbReference type="PROSITE-ProRule" id="PRU10040"/>
    </source>
</evidence>
<evidence type="ECO:0000256" key="1">
    <source>
        <dbReference type="ARBA" id="ARBA00004191"/>
    </source>
</evidence>
<keyword evidence="6" id="KW-0134">Cell wall</keyword>
<dbReference type="SUPFAM" id="SSF51126">
    <property type="entry name" value="Pectin lyase-like"/>
    <property type="match status" value="1"/>
</dbReference>
<evidence type="ECO:0000256" key="9">
    <source>
        <dbReference type="ARBA" id="ARBA00023085"/>
    </source>
</evidence>
<comment type="catalytic activity">
    <reaction evidence="11 13">
        <text>[(1-&gt;4)-alpha-D-galacturonosyl methyl ester](n) + n H2O = [(1-&gt;4)-alpha-D-galacturonosyl](n) + n methanol + n H(+)</text>
        <dbReference type="Rhea" id="RHEA:22380"/>
        <dbReference type="Rhea" id="RHEA-COMP:14570"/>
        <dbReference type="Rhea" id="RHEA-COMP:14573"/>
        <dbReference type="ChEBI" id="CHEBI:15377"/>
        <dbReference type="ChEBI" id="CHEBI:15378"/>
        <dbReference type="ChEBI" id="CHEBI:17790"/>
        <dbReference type="ChEBI" id="CHEBI:140522"/>
        <dbReference type="ChEBI" id="CHEBI:140523"/>
        <dbReference type="EC" id="3.1.1.11"/>
    </reaction>
</comment>
<evidence type="ECO:0000256" key="6">
    <source>
        <dbReference type="ARBA" id="ARBA00022512"/>
    </source>
</evidence>
<evidence type="ECO:0000256" key="5">
    <source>
        <dbReference type="ARBA" id="ARBA00013229"/>
    </source>
</evidence>
<name>A0AAV3NHG8_LITER</name>
<keyword evidence="9 13" id="KW-0063">Aspartyl esterase</keyword>
<dbReference type="GO" id="GO:0030599">
    <property type="term" value="F:pectinesterase activity"/>
    <property type="evidence" value="ECO:0007669"/>
    <property type="project" value="UniProtKB-UniRule"/>
</dbReference>
<keyword evidence="8 13" id="KW-0378">Hydrolase</keyword>
<dbReference type="InterPro" id="IPR033131">
    <property type="entry name" value="Pectinesterase_Asp_AS"/>
</dbReference>
<evidence type="ECO:0000256" key="11">
    <source>
        <dbReference type="ARBA" id="ARBA00047928"/>
    </source>
</evidence>
<evidence type="ECO:0000259" key="14">
    <source>
        <dbReference type="SMART" id="SM00856"/>
    </source>
</evidence>
<comment type="similarity">
    <text evidence="3">In the N-terminal section; belongs to the PMEI family.</text>
</comment>
<feature type="domain" description="Pectinesterase inhibitor" evidence="14">
    <location>
        <begin position="1"/>
        <end position="110"/>
    </location>
</feature>
<comment type="pathway">
    <text evidence="2 13">Glycan metabolism; pectin degradation; 2-dehydro-3-deoxy-D-gluconate from pectin: step 1/5.</text>
</comment>
<dbReference type="Gene3D" id="2.160.20.10">
    <property type="entry name" value="Single-stranded right-handed beta-helix, Pectin lyase-like"/>
    <property type="match status" value="1"/>
</dbReference>
<dbReference type="EC" id="3.1.1.11" evidence="5 13"/>
<dbReference type="EMBL" id="BAABME010000016">
    <property type="protein sequence ID" value="GAA0138511.1"/>
    <property type="molecule type" value="Genomic_DNA"/>
</dbReference>
<dbReference type="SMART" id="SM00856">
    <property type="entry name" value="PMEI"/>
    <property type="match status" value="1"/>
</dbReference>
<evidence type="ECO:0000256" key="13">
    <source>
        <dbReference type="RuleBase" id="RU000589"/>
    </source>
</evidence>
<protein>
    <recommendedName>
        <fullName evidence="5 13">Pectinesterase</fullName>
        <ecNumber evidence="5 13">3.1.1.11</ecNumber>
    </recommendedName>
</protein>
<dbReference type="Gene3D" id="1.20.140.40">
    <property type="entry name" value="Invertase/pectin methylesterase inhibitor family protein"/>
    <property type="match status" value="1"/>
</dbReference>
<evidence type="ECO:0000313" key="16">
    <source>
        <dbReference type="Proteomes" id="UP001454036"/>
    </source>
</evidence>
<keyword evidence="7" id="KW-0964">Secreted</keyword>
<evidence type="ECO:0000256" key="8">
    <source>
        <dbReference type="ARBA" id="ARBA00022801"/>
    </source>
</evidence>
<evidence type="ECO:0000313" key="15">
    <source>
        <dbReference type="EMBL" id="GAA0138511.1"/>
    </source>
</evidence>
<dbReference type="GO" id="GO:0045490">
    <property type="term" value="P:pectin catabolic process"/>
    <property type="evidence" value="ECO:0007669"/>
    <property type="project" value="UniProtKB-UniRule"/>
</dbReference>
<comment type="subcellular location">
    <subcellularLocation>
        <location evidence="1">Secreted</location>
        <location evidence="1">Cell wall</location>
    </subcellularLocation>
</comment>
<dbReference type="InterPro" id="IPR006501">
    <property type="entry name" value="Pectinesterase_inhib_dom"/>
</dbReference>
<proteinExistence type="inferred from homology"/>
<reference evidence="15 16" key="1">
    <citation type="submission" date="2024-01" db="EMBL/GenBank/DDBJ databases">
        <title>The complete chloroplast genome sequence of Lithospermum erythrorhizon: insights into the phylogenetic relationship among Boraginaceae species and the maternal lineages of purple gromwells.</title>
        <authorList>
            <person name="Okada T."/>
            <person name="Watanabe K."/>
        </authorList>
    </citation>
    <scope>NUCLEOTIDE SEQUENCE [LARGE SCALE GENOMIC DNA]</scope>
</reference>
<dbReference type="FunFam" id="2.160.20.10:FF:000001">
    <property type="entry name" value="Pectinesterase"/>
    <property type="match status" value="1"/>
</dbReference>
<keyword evidence="10" id="KW-0961">Cell wall biogenesis/degradation</keyword>
<dbReference type="Pfam" id="PF01095">
    <property type="entry name" value="Pectinesterase"/>
    <property type="match status" value="1"/>
</dbReference>
<keyword evidence="16" id="KW-1185">Reference proteome</keyword>
<evidence type="ECO:0000256" key="4">
    <source>
        <dbReference type="ARBA" id="ARBA00007786"/>
    </source>
</evidence>
<dbReference type="GO" id="GO:0004857">
    <property type="term" value="F:enzyme inhibitor activity"/>
    <property type="evidence" value="ECO:0007669"/>
    <property type="project" value="InterPro"/>
</dbReference>
<dbReference type="AlphaFoldDB" id="A0AAV3NHG8"/>
<evidence type="ECO:0000256" key="3">
    <source>
        <dbReference type="ARBA" id="ARBA00006027"/>
    </source>
</evidence>
<comment type="caution">
    <text evidence="15">The sequence shown here is derived from an EMBL/GenBank/DDBJ whole genome shotgun (WGS) entry which is preliminary data.</text>
</comment>
<dbReference type="GO" id="GO:0042545">
    <property type="term" value="P:cell wall modification"/>
    <property type="evidence" value="ECO:0007669"/>
    <property type="project" value="UniProtKB-UniRule"/>
</dbReference>
<dbReference type="NCBIfam" id="TIGR01614">
    <property type="entry name" value="PME_inhib"/>
    <property type="match status" value="1"/>
</dbReference>
<dbReference type="InterPro" id="IPR011050">
    <property type="entry name" value="Pectin_lyase_fold/virulence"/>
</dbReference>
<dbReference type="Proteomes" id="UP001454036">
    <property type="component" value="Unassembled WGS sequence"/>
</dbReference>
<dbReference type="PROSITE" id="PS00503">
    <property type="entry name" value="PECTINESTERASE_2"/>
    <property type="match status" value="1"/>
</dbReference>
<dbReference type="PANTHER" id="PTHR31707">
    <property type="entry name" value="PECTINESTERASE"/>
    <property type="match status" value="1"/>
</dbReference>
<gene>
    <name evidence="15" type="ORF">LIER_00244</name>
</gene>
<evidence type="ECO:0000256" key="7">
    <source>
        <dbReference type="ARBA" id="ARBA00022525"/>
    </source>
</evidence>
<organism evidence="15 16">
    <name type="scientific">Lithospermum erythrorhizon</name>
    <name type="common">Purple gromwell</name>
    <name type="synonym">Lithospermum officinale var. erythrorhizon</name>
    <dbReference type="NCBI Taxonomy" id="34254"/>
    <lineage>
        <taxon>Eukaryota</taxon>
        <taxon>Viridiplantae</taxon>
        <taxon>Streptophyta</taxon>
        <taxon>Embryophyta</taxon>
        <taxon>Tracheophyta</taxon>
        <taxon>Spermatophyta</taxon>
        <taxon>Magnoliopsida</taxon>
        <taxon>eudicotyledons</taxon>
        <taxon>Gunneridae</taxon>
        <taxon>Pentapetalae</taxon>
        <taxon>asterids</taxon>
        <taxon>lamiids</taxon>
        <taxon>Boraginales</taxon>
        <taxon>Boraginaceae</taxon>
        <taxon>Boraginoideae</taxon>
        <taxon>Lithospermeae</taxon>
        <taxon>Lithospermum</taxon>
    </lineage>
</organism>
<dbReference type="InterPro" id="IPR000070">
    <property type="entry name" value="Pectinesterase_cat"/>
</dbReference>
<dbReference type="SUPFAM" id="SSF101148">
    <property type="entry name" value="Plant invertase/pectin methylesterase inhibitor"/>
    <property type="match status" value="1"/>
</dbReference>
<accession>A0AAV3NHG8</accession>